<keyword evidence="1" id="KW-0722">Serine protease inhibitor</keyword>
<keyword evidence="4" id="KW-1185">Reference proteome</keyword>
<evidence type="ECO:0000313" key="4">
    <source>
        <dbReference type="Proteomes" id="UP000271162"/>
    </source>
</evidence>
<dbReference type="InterPro" id="IPR002919">
    <property type="entry name" value="TIL_dom"/>
</dbReference>
<organism evidence="5">
    <name type="scientific">Nippostrongylus brasiliensis</name>
    <name type="common">Rat hookworm</name>
    <dbReference type="NCBI Taxonomy" id="27835"/>
    <lineage>
        <taxon>Eukaryota</taxon>
        <taxon>Metazoa</taxon>
        <taxon>Ecdysozoa</taxon>
        <taxon>Nematoda</taxon>
        <taxon>Chromadorea</taxon>
        <taxon>Rhabditida</taxon>
        <taxon>Rhabditina</taxon>
        <taxon>Rhabditomorpha</taxon>
        <taxon>Strongyloidea</taxon>
        <taxon>Heligmosomidae</taxon>
        <taxon>Nippostrongylus</taxon>
    </lineage>
</organism>
<dbReference type="Gene3D" id="2.10.25.10">
    <property type="entry name" value="Laminin"/>
    <property type="match status" value="1"/>
</dbReference>
<protein>
    <submittedName>
        <fullName evidence="5">TIL domain-containing protein</fullName>
    </submittedName>
</protein>
<dbReference type="GO" id="GO:0004867">
    <property type="term" value="F:serine-type endopeptidase inhibitor activity"/>
    <property type="evidence" value="ECO:0007669"/>
    <property type="project" value="UniProtKB-KW"/>
</dbReference>
<name>A0A0N4Y551_NIPBR</name>
<accession>A0A0N4Y551</accession>
<dbReference type="EMBL" id="UYSL01020455">
    <property type="protein sequence ID" value="VDL74680.1"/>
    <property type="molecule type" value="Genomic_DNA"/>
</dbReference>
<proteinExistence type="predicted"/>
<dbReference type="AlphaFoldDB" id="A0A0N4Y551"/>
<dbReference type="Pfam" id="PF01826">
    <property type="entry name" value="TIL"/>
    <property type="match status" value="1"/>
</dbReference>
<reference evidence="3 4" key="2">
    <citation type="submission" date="2018-11" db="EMBL/GenBank/DDBJ databases">
        <authorList>
            <consortium name="Pathogen Informatics"/>
        </authorList>
    </citation>
    <scope>NUCLEOTIDE SEQUENCE [LARGE SCALE GENOMIC DNA]</scope>
</reference>
<gene>
    <name evidence="3" type="ORF">NBR_LOCUS11091</name>
</gene>
<dbReference type="Proteomes" id="UP000271162">
    <property type="component" value="Unassembled WGS sequence"/>
</dbReference>
<evidence type="ECO:0000313" key="3">
    <source>
        <dbReference type="EMBL" id="VDL74680.1"/>
    </source>
</evidence>
<evidence type="ECO:0000259" key="2">
    <source>
        <dbReference type="Pfam" id="PF01826"/>
    </source>
</evidence>
<sequence length="191" mass="20758">MKCPAGTTCQLGQEICPYVPPCYNRQSQCVPDHPQPKVPLYYKEVSPGQETCLTKKCPTGYECQEIAFNCFVAPCPPPPVMCVPKEAPNPCAATTCLVGSECRVKNVKCIRAPCDPVAECYTPPGSKQCRQNETFKECSSQCEPTCSNETPICILSCGTPKCQCSTGFFRHSNGKCVTEADCDASTNTNPY</sequence>
<dbReference type="OMA" id="AECYTPP"/>
<evidence type="ECO:0000256" key="1">
    <source>
        <dbReference type="ARBA" id="ARBA00022900"/>
    </source>
</evidence>
<dbReference type="SUPFAM" id="SSF57567">
    <property type="entry name" value="Serine protease inhibitors"/>
    <property type="match status" value="1"/>
</dbReference>
<feature type="domain" description="TIL" evidence="2">
    <location>
        <begin position="129"/>
        <end position="182"/>
    </location>
</feature>
<dbReference type="WBParaSite" id="NBR_0001109001-mRNA-1">
    <property type="protein sequence ID" value="NBR_0001109001-mRNA-1"/>
    <property type="gene ID" value="NBR_0001109001"/>
</dbReference>
<dbReference type="STRING" id="27835.A0A0N4Y551"/>
<dbReference type="CDD" id="cd19941">
    <property type="entry name" value="TIL"/>
    <property type="match status" value="1"/>
</dbReference>
<dbReference type="InterPro" id="IPR036084">
    <property type="entry name" value="Ser_inhib-like_sf"/>
</dbReference>
<keyword evidence="1" id="KW-0646">Protease inhibitor</keyword>
<reference evidence="5" key="1">
    <citation type="submission" date="2017-02" db="UniProtKB">
        <authorList>
            <consortium name="WormBaseParasite"/>
        </authorList>
    </citation>
    <scope>IDENTIFICATION</scope>
</reference>
<evidence type="ECO:0000313" key="5">
    <source>
        <dbReference type="WBParaSite" id="NBR_0001109001-mRNA-1"/>
    </source>
</evidence>